<comment type="subcellular location">
    <subcellularLocation>
        <location evidence="1">Membrane</location>
        <topology evidence="1">Multi-pass membrane protein</topology>
    </subcellularLocation>
</comment>
<keyword evidence="3 10" id="KW-0812">Transmembrane</keyword>
<evidence type="ECO:0000313" key="12">
    <source>
        <dbReference type="Proteomes" id="UP000226079"/>
    </source>
</evidence>
<feature type="transmembrane region" description="Helical" evidence="10">
    <location>
        <begin position="175"/>
        <end position="195"/>
    </location>
</feature>
<evidence type="ECO:0000256" key="8">
    <source>
        <dbReference type="ARBA" id="ARBA00023214"/>
    </source>
</evidence>
<keyword evidence="6 10" id="KW-0472">Membrane</keyword>
<feature type="transmembrane region" description="Helical" evidence="10">
    <location>
        <begin position="342"/>
        <end position="358"/>
    </location>
</feature>
<protein>
    <submittedName>
        <fullName evidence="11">H+/Cl-antiporter ClcA</fullName>
    </submittedName>
</protein>
<keyword evidence="12" id="KW-1185">Reference proteome</keyword>
<evidence type="ECO:0000256" key="6">
    <source>
        <dbReference type="ARBA" id="ARBA00023136"/>
    </source>
</evidence>
<dbReference type="AlphaFoldDB" id="A0A2A9CN05"/>
<evidence type="ECO:0000256" key="3">
    <source>
        <dbReference type="ARBA" id="ARBA00022692"/>
    </source>
</evidence>
<feature type="transmembrane region" description="Helical" evidence="10">
    <location>
        <begin position="249"/>
        <end position="270"/>
    </location>
</feature>
<gene>
    <name evidence="11" type="ORF">ATK74_0046</name>
</gene>
<feature type="transmembrane region" description="Helical" evidence="10">
    <location>
        <begin position="282"/>
        <end position="303"/>
    </location>
</feature>
<organism evidence="11 12">
    <name type="scientific">Propionicimonas paludicola</name>
    <dbReference type="NCBI Taxonomy" id="185243"/>
    <lineage>
        <taxon>Bacteria</taxon>
        <taxon>Bacillati</taxon>
        <taxon>Actinomycetota</taxon>
        <taxon>Actinomycetes</taxon>
        <taxon>Propionibacteriales</taxon>
        <taxon>Nocardioidaceae</taxon>
        <taxon>Propionicimonas</taxon>
    </lineage>
</organism>
<keyword evidence="7" id="KW-0869">Chloride channel</keyword>
<evidence type="ECO:0000256" key="9">
    <source>
        <dbReference type="ARBA" id="ARBA00023303"/>
    </source>
</evidence>
<accession>A0A2A9CN05</accession>
<dbReference type="Proteomes" id="UP000226079">
    <property type="component" value="Unassembled WGS sequence"/>
</dbReference>
<feature type="transmembrane region" description="Helical" evidence="10">
    <location>
        <begin position="378"/>
        <end position="395"/>
    </location>
</feature>
<proteinExistence type="predicted"/>
<keyword evidence="2" id="KW-0813">Transport</keyword>
<dbReference type="SUPFAM" id="SSF81340">
    <property type="entry name" value="Clc chloride channel"/>
    <property type="match status" value="1"/>
</dbReference>
<keyword evidence="8" id="KW-0868">Chloride</keyword>
<evidence type="ECO:0000256" key="2">
    <source>
        <dbReference type="ARBA" id="ARBA00022448"/>
    </source>
</evidence>
<dbReference type="PRINTS" id="PR00762">
    <property type="entry name" value="CLCHANNEL"/>
</dbReference>
<feature type="transmembrane region" description="Helical" evidence="10">
    <location>
        <begin position="315"/>
        <end position="336"/>
    </location>
</feature>
<evidence type="ECO:0000256" key="7">
    <source>
        <dbReference type="ARBA" id="ARBA00023173"/>
    </source>
</evidence>
<feature type="transmembrane region" description="Helical" evidence="10">
    <location>
        <begin position="215"/>
        <end position="237"/>
    </location>
</feature>
<dbReference type="PANTHER" id="PTHR43427:SF6">
    <property type="entry name" value="CHLORIDE CHANNEL PROTEIN CLC-E"/>
    <property type="match status" value="1"/>
</dbReference>
<dbReference type="PANTHER" id="PTHR43427">
    <property type="entry name" value="CHLORIDE CHANNEL PROTEIN CLC-E"/>
    <property type="match status" value="1"/>
</dbReference>
<evidence type="ECO:0000256" key="10">
    <source>
        <dbReference type="SAM" id="Phobius"/>
    </source>
</evidence>
<keyword evidence="5" id="KW-0406">Ion transport</keyword>
<feature type="transmembrane region" description="Helical" evidence="10">
    <location>
        <begin position="55"/>
        <end position="72"/>
    </location>
</feature>
<dbReference type="Gene3D" id="1.10.3080.10">
    <property type="entry name" value="Clc chloride channel"/>
    <property type="match status" value="1"/>
</dbReference>
<evidence type="ECO:0000256" key="4">
    <source>
        <dbReference type="ARBA" id="ARBA00022989"/>
    </source>
</evidence>
<reference evidence="11 12" key="1">
    <citation type="submission" date="2017-10" db="EMBL/GenBank/DDBJ databases">
        <title>Sequencing the genomes of 1000 actinobacteria strains.</title>
        <authorList>
            <person name="Klenk H.-P."/>
        </authorList>
    </citation>
    <scope>NUCLEOTIDE SEQUENCE [LARGE SCALE GENOMIC DNA]</scope>
    <source>
        <strain evidence="11 12">DSM 15597</strain>
    </source>
</reference>
<dbReference type="Pfam" id="PF00654">
    <property type="entry name" value="Voltage_CLC"/>
    <property type="match status" value="1"/>
</dbReference>
<keyword evidence="4 10" id="KW-1133">Transmembrane helix</keyword>
<dbReference type="InterPro" id="IPR050368">
    <property type="entry name" value="ClC-type_chloride_channel"/>
</dbReference>
<dbReference type="GO" id="GO:0005254">
    <property type="term" value="F:chloride channel activity"/>
    <property type="evidence" value="ECO:0007669"/>
    <property type="project" value="UniProtKB-KW"/>
</dbReference>
<comment type="caution">
    <text evidence="11">The sequence shown here is derived from an EMBL/GenBank/DDBJ whole genome shotgun (WGS) entry which is preliminary data.</text>
</comment>
<keyword evidence="9" id="KW-0407">Ion channel</keyword>
<sequence length="412" mass="42140">MPVRVAVGVIATGLSVGVAATLVTELLHLIQHLAYGYTDETFLLGVEHADPLRRVLAPTLGLGLAGLAWMWLRRRRLPQVSEACGPKARRLPLGRTTADALLQILAVGTGASIGRERAPRQIGAALASVLSSVLGIGRDTRRRLVIAGAGAGLAVVYNVPLSGVIFGAEVLAGGFGLSGLAIFVPVSLVAVAVSWPVLGMNSVYQLPAGDLDATTLIWALAAAPLCALVGAGFDRLVRWCGRWRPQPTWRLPVATALAGLAVGVAAIWWPSLPGNGKGIVQLGLAGGATALTFALLLVLKPVATAVTAGSGVDGGFLTPALGTGAALGAAVAMAGLSAGQNWPVATFTLIAAVGVLAATQRAPWFAAVFGWELARPSIAMLGVLVVVAWGTALIARRLPWTAQAAPKAEPKQ</sequence>
<name>A0A2A9CN05_9ACTN</name>
<evidence type="ECO:0000313" key="11">
    <source>
        <dbReference type="EMBL" id="PFG15526.1"/>
    </source>
</evidence>
<evidence type="ECO:0000256" key="5">
    <source>
        <dbReference type="ARBA" id="ARBA00023065"/>
    </source>
</evidence>
<dbReference type="GO" id="GO:0034707">
    <property type="term" value="C:chloride channel complex"/>
    <property type="evidence" value="ECO:0007669"/>
    <property type="project" value="UniProtKB-KW"/>
</dbReference>
<dbReference type="InterPro" id="IPR001807">
    <property type="entry name" value="ClC"/>
</dbReference>
<dbReference type="InterPro" id="IPR014743">
    <property type="entry name" value="Cl-channel_core"/>
</dbReference>
<dbReference type="EMBL" id="PDJC01000001">
    <property type="protein sequence ID" value="PFG15526.1"/>
    <property type="molecule type" value="Genomic_DNA"/>
</dbReference>
<feature type="transmembrane region" description="Helical" evidence="10">
    <location>
        <begin position="144"/>
        <end position="168"/>
    </location>
</feature>
<evidence type="ECO:0000256" key="1">
    <source>
        <dbReference type="ARBA" id="ARBA00004141"/>
    </source>
</evidence>